<protein>
    <submittedName>
        <fullName evidence="2">ThiF family protein</fullName>
    </submittedName>
</protein>
<dbReference type="Gene3D" id="3.40.50.720">
    <property type="entry name" value="NAD(P)-binding Rossmann-like Domain"/>
    <property type="match status" value="1"/>
</dbReference>
<feature type="domain" description="THIF-type NAD/FAD binding fold" evidence="1">
    <location>
        <begin position="5"/>
        <end position="246"/>
    </location>
</feature>
<reference evidence="2 3" key="1">
    <citation type="submission" date="2024-05" db="EMBL/GenBank/DDBJ databases">
        <authorList>
            <person name="Duchaud E."/>
        </authorList>
    </citation>
    <scope>NUCLEOTIDE SEQUENCE [LARGE SCALE GENOMIC DNA]</scope>
    <source>
        <strain evidence="2">Ena-SAMPLE-TAB-13-05-2024-13:56:06:370-140305</strain>
    </source>
</reference>
<keyword evidence="3" id="KW-1185">Reference proteome</keyword>
<evidence type="ECO:0000313" key="2">
    <source>
        <dbReference type="EMBL" id="CAL2107123.1"/>
    </source>
</evidence>
<evidence type="ECO:0000259" key="1">
    <source>
        <dbReference type="Pfam" id="PF00899"/>
    </source>
</evidence>
<evidence type="ECO:0000313" key="3">
    <source>
        <dbReference type="Proteomes" id="UP001497602"/>
    </source>
</evidence>
<dbReference type="InterPro" id="IPR045886">
    <property type="entry name" value="ThiF/MoeB/HesA"/>
</dbReference>
<dbReference type="PANTHER" id="PTHR43267:SF1">
    <property type="entry name" value="TRNA THREONYLCARBAMOYLADENOSINE DEHYDRATASE"/>
    <property type="match status" value="1"/>
</dbReference>
<dbReference type="InterPro" id="IPR000594">
    <property type="entry name" value="ThiF_NAD_FAD-bd"/>
</dbReference>
<dbReference type="RefSeq" id="WP_348738780.1">
    <property type="nucleotide sequence ID" value="NZ_CAXJRC010000023.1"/>
</dbReference>
<dbReference type="InterPro" id="IPR035985">
    <property type="entry name" value="Ubiquitin-activating_enz"/>
</dbReference>
<dbReference type="Proteomes" id="UP001497602">
    <property type="component" value="Unassembled WGS sequence"/>
</dbReference>
<dbReference type="PANTHER" id="PTHR43267">
    <property type="entry name" value="TRNA THREONYLCARBAMOYLADENOSINE DEHYDRATASE"/>
    <property type="match status" value="1"/>
</dbReference>
<dbReference type="EMBL" id="CAXJRC010000023">
    <property type="protein sequence ID" value="CAL2107123.1"/>
    <property type="molecule type" value="Genomic_DNA"/>
</dbReference>
<name>A0ABP1FCW3_9FLAO</name>
<dbReference type="Pfam" id="PF00899">
    <property type="entry name" value="ThiF"/>
    <property type="match status" value="1"/>
</dbReference>
<organism evidence="2 3">
    <name type="scientific">Tenacibaculum vairaonense</name>
    <dbReference type="NCBI Taxonomy" id="3137860"/>
    <lineage>
        <taxon>Bacteria</taxon>
        <taxon>Pseudomonadati</taxon>
        <taxon>Bacteroidota</taxon>
        <taxon>Flavobacteriia</taxon>
        <taxon>Flavobacteriales</taxon>
        <taxon>Flavobacteriaceae</taxon>
        <taxon>Tenacibaculum</taxon>
    </lineage>
</organism>
<proteinExistence type="predicted"/>
<sequence length="251" mass="28692">METLYKRNYLYVSDEDQIQLKNFPVLIAGAGLGSNIAENLIRMGFENLTIVDGDIVEITNLNRQNYTYEDVGLHKVDVLYKRLKAINPNINLKSIAQFITSDNLTEIIKDCKVVINAIDFENNMSILLDDFCMEHGITILHPYNLGLAGAVCVVDKTSLNFRDIQKNKKPFSELDVVKYFLSYLRFWDEPQQFLEDILNDYLSDENKELSPPQLGIASSLVAAMCTSLVYKICTRKSVKKFPEFYFTNTNA</sequence>
<gene>
    <name evidence="2" type="ORF">T190115A13A_300007</name>
</gene>
<comment type="caution">
    <text evidence="2">The sequence shown here is derived from an EMBL/GenBank/DDBJ whole genome shotgun (WGS) entry which is preliminary data.</text>
</comment>
<dbReference type="SUPFAM" id="SSF69572">
    <property type="entry name" value="Activating enzymes of the ubiquitin-like proteins"/>
    <property type="match status" value="1"/>
</dbReference>
<accession>A0ABP1FCW3</accession>